<reference evidence="2" key="1">
    <citation type="submission" date="2018-04" db="EMBL/GenBank/DDBJ databases">
        <title>Whole genome sequencing of Hypsizygus marmoreus.</title>
        <authorList>
            <person name="Choi I.-G."/>
            <person name="Min B."/>
            <person name="Kim J.-G."/>
            <person name="Kim S."/>
            <person name="Oh Y.-L."/>
            <person name="Kong W.-S."/>
            <person name="Park H."/>
            <person name="Jeong J."/>
            <person name="Song E.-S."/>
        </authorList>
    </citation>
    <scope>NUCLEOTIDE SEQUENCE [LARGE SCALE GENOMIC DNA]</scope>
    <source>
        <strain evidence="2">51987-8</strain>
    </source>
</reference>
<feature type="compositionally biased region" description="Polar residues" evidence="1">
    <location>
        <begin position="31"/>
        <end position="41"/>
    </location>
</feature>
<sequence>MVRRHGSVSEHGLHTNKPFDDAGPRMGTSEWFASSRSQTDTAETDRKLPQATTETQLPPKPRPFVSVGPSASPRQCERRGMIHDTTRHTSLLTTPDHTRNESEVLRNPHPILEPTQQAGSSGQ</sequence>
<accession>A0A369JNL0</accession>
<keyword evidence="3" id="KW-1185">Reference proteome</keyword>
<dbReference type="AlphaFoldDB" id="A0A369JNL0"/>
<feature type="compositionally biased region" description="Basic and acidic residues" evidence="1">
    <location>
        <begin position="7"/>
        <end position="23"/>
    </location>
</feature>
<evidence type="ECO:0000313" key="2">
    <source>
        <dbReference type="EMBL" id="RDB22137.1"/>
    </source>
</evidence>
<dbReference type="InParanoid" id="A0A369JNL0"/>
<comment type="caution">
    <text evidence="2">The sequence shown here is derived from an EMBL/GenBank/DDBJ whole genome shotgun (WGS) entry which is preliminary data.</text>
</comment>
<feature type="compositionally biased region" description="Polar residues" evidence="1">
    <location>
        <begin position="114"/>
        <end position="123"/>
    </location>
</feature>
<gene>
    <name evidence="2" type="ORF">Hypma_010759</name>
</gene>
<name>A0A369JNL0_HYPMA</name>
<protein>
    <submittedName>
        <fullName evidence="2">Uncharacterized protein</fullName>
    </submittedName>
</protein>
<dbReference type="EMBL" id="LUEZ02000052">
    <property type="protein sequence ID" value="RDB22137.1"/>
    <property type="molecule type" value="Genomic_DNA"/>
</dbReference>
<proteinExistence type="predicted"/>
<organism evidence="2 3">
    <name type="scientific">Hypsizygus marmoreus</name>
    <name type="common">White beech mushroom</name>
    <name type="synonym">Agaricus marmoreus</name>
    <dbReference type="NCBI Taxonomy" id="39966"/>
    <lineage>
        <taxon>Eukaryota</taxon>
        <taxon>Fungi</taxon>
        <taxon>Dikarya</taxon>
        <taxon>Basidiomycota</taxon>
        <taxon>Agaricomycotina</taxon>
        <taxon>Agaricomycetes</taxon>
        <taxon>Agaricomycetidae</taxon>
        <taxon>Agaricales</taxon>
        <taxon>Tricholomatineae</taxon>
        <taxon>Lyophyllaceae</taxon>
        <taxon>Hypsizygus</taxon>
    </lineage>
</organism>
<feature type="compositionally biased region" description="Basic and acidic residues" evidence="1">
    <location>
        <begin position="75"/>
        <end position="87"/>
    </location>
</feature>
<evidence type="ECO:0000313" key="3">
    <source>
        <dbReference type="Proteomes" id="UP000076154"/>
    </source>
</evidence>
<evidence type="ECO:0000256" key="1">
    <source>
        <dbReference type="SAM" id="MobiDB-lite"/>
    </source>
</evidence>
<feature type="region of interest" description="Disordered" evidence="1">
    <location>
        <begin position="1"/>
        <end position="123"/>
    </location>
</feature>
<dbReference type="Proteomes" id="UP000076154">
    <property type="component" value="Unassembled WGS sequence"/>
</dbReference>
<feature type="compositionally biased region" description="Basic and acidic residues" evidence="1">
    <location>
        <begin position="96"/>
        <end position="106"/>
    </location>
</feature>